<feature type="domain" description="Glycoside hydrolase family 57 N-terminal" evidence="3">
    <location>
        <begin position="1"/>
        <end position="162"/>
    </location>
</feature>
<dbReference type="InterPro" id="IPR004300">
    <property type="entry name" value="Glyco_hydro_57_N"/>
</dbReference>
<dbReference type="AlphaFoldDB" id="X1SBY1"/>
<name>X1SBY1_9ZZZZ</name>
<evidence type="ECO:0000259" key="3">
    <source>
        <dbReference type="Pfam" id="PF03065"/>
    </source>
</evidence>
<keyword evidence="2" id="KW-0119">Carbohydrate metabolism</keyword>
<comment type="caution">
    <text evidence="4">The sequence shown here is derived from an EMBL/GenBank/DDBJ whole genome shotgun (WGS) entry which is preliminary data.</text>
</comment>
<protein>
    <recommendedName>
        <fullName evidence="3">Glycoside hydrolase family 57 N-terminal domain-containing protein</fullName>
    </recommendedName>
</protein>
<comment type="similarity">
    <text evidence="1">Belongs to the glycosyl hydrolase 57 family.</text>
</comment>
<dbReference type="InterPro" id="IPR052046">
    <property type="entry name" value="GH57_Enzymes"/>
</dbReference>
<dbReference type="EMBL" id="BARW01019029">
    <property type="protein sequence ID" value="GAI90522.1"/>
    <property type="molecule type" value="Genomic_DNA"/>
</dbReference>
<dbReference type="SUPFAM" id="SSF88713">
    <property type="entry name" value="Glycoside hydrolase/deacetylase"/>
    <property type="match status" value="1"/>
</dbReference>
<dbReference type="GO" id="GO:0005975">
    <property type="term" value="P:carbohydrate metabolic process"/>
    <property type="evidence" value="ECO:0007669"/>
    <property type="project" value="InterPro"/>
</dbReference>
<feature type="non-terminal residue" evidence="4">
    <location>
        <position position="276"/>
    </location>
</feature>
<reference evidence="4" key="1">
    <citation type="journal article" date="2014" name="Front. Microbiol.">
        <title>High frequency of phylogenetically diverse reductive dehalogenase-homologous genes in deep subseafloor sedimentary metagenomes.</title>
        <authorList>
            <person name="Kawai M."/>
            <person name="Futagami T."/>
            <person name="Toyoda A."/>
            <person name="Takaki Y."/>
            <person name="Nishi S."/>
            <person name="Hori S."/>
            <person name="Arai W."/>
            <person name="Tsubouchi T."/>
            <person name="Morono Y."/>
            <person name="Uchiyama I."/>
            <person name="Ito T."/>
            <person name="Fujiyama A."/>
            <person name="Inagaki F."/>
            <person name="Takami H."/>
        </authorList>
    </citation>
    <scope>NUCLEOTIDE SEQUENCE</scope>
    <source>
        <strain evidence="4">Expedition CK06-06</strain>
    </source>
</reference>
<dbReference type="Pfam" id="PF03065">
    <property type="entry name" value="Glyco_hydro_57"/>
    <property type="match status" value="1"/>
</dbReference>
<evidence type="ECO:0000313" key="4">
    <source>
        <dbReference type="EMBL" id="GAI90522.1"/>
    </source>
</evidence>
<feature type="non-terminal residue" evidence="4">
    <location>
        <position position="1"/>
    </location>
</feature>
<gene>
    <name evidence="4" type="ORF">S12H4_32440</name>
</gene>
<dbReference type="PANTHER" id="PTHR36306">
    <property type="entry name" value="ALPHA-AMYLASE-RELATED-RELATED"/>
    <property type="match status" value="1"/>
</dbReference>
<dbReference type="InterPro" id="IPR011330">
    <property type="entry name" value="Glyco_hydro/deAcase_b/a-brl"/>
</dbReference>
<sequence>PLIPEDEIVRQIELNNQTNGYFFGDVYNPRGFFPPEMCYSDKVKRIIKDMGYHWIIIDEIGFNGKLNQTCKDTIYISDHTRVFFKERPTSAGITYGKCRNIAEFKEFTKNLVRDGEYLLTGSDGEVYGHHREGQEILLVEAFRDKDIKMVTMSELGEIYKQREEAYPLASSWSAWEDEMAEGIPFPQWKYPGNEIHEMQWELAYFALDLVRNTKEKDRNYEDARGLLDRGLHSCQWWWASCRPWWDVGMIEHGCELLLRAALTLGMGASREIKEKV</sequence>
<organism evidence="4">
    <name type="scientific">marine sediment metagenome</name>
    <dbReference type="NCBI Taxonomy" id="412755"/>
    <lineage>
        <taxon>unclassified sequences</taxon>
        <taxon>metagenomes</taxon>
        <taxon>ecological metagenomes</taxon>
    </lineage>
</organism>
<accession>X1SBY1</accession>
<dbReference type="GO" id="GO:0003824">
    <property type="term" value="F:catalytic activity"/>
    <property type="evidence" value="ECO:0007669"/>
    <property type="project" value="InterPro"/>
</dbReference>
<evidence type="ECO:0000256" key="2">
    <source>
        <dbReference type="ARBA" id="ARBA00023277"/>
    </source>
</evidence>
<proteinExistence type="inferred from homology"/>
<evidence type="ECO:0000256" key="1">
    <source>
        <dbReference type="ARBA" id="ARBA00006821"/>
    </source>
</evidence>
<dbReference type="Gene3D" id="3.20.110.20">
    <property type="match status" value="1"/>
</dbReference>